<organism evidence="2 3">
    <name type="scientific">Tsukamurella soli</name>
    <dbReference type="NCBI Taxonomy" id="644556"/>
    <lineage>
        <taxon>Bacteria</taxon>
        <taxon>Bacillati</taxon>
        <taxon>Actinomycetota</taxon>
        <taxon>Actinomycetes</taxon>
        <taxon>Mycobacteriales</taxon>
        <taxon>Tsukamurellaceae</taxon>
        <taxon>Tsukamurella</taxon>
    </lineage>
</organism>
<dbReference type="Pfam" id="PF23926">
    <property type="entry name" value="LtfC"/>
    <property type="match status" value="1"/>
</dbReference>
<dbReference type="RefSeq" id="WP_425584395.1">
    <property type="nucleotide sequence ID" value="NZ_BAABFR010000072.1"/>
</dbReference>
<evidence type="ECO:0000313" key="2">
    <source>
        <dbReference type="EMBL" id="GAA4399613.1"/>
    </source>
</evidence>
<comment type="caution">
    <text evidence="2">The sequence shown here is derived from an EMBL/GenBank/DDBJ whole genome shotgun (WGS) entry which is preliminary data.</text>
</comment>
<dbReference type="InterPro" id="IPR055688">
    <property type="entry name" value="LtfC/p132/Gp6_b-sand"/>
</dbReference>
<dbReference type="Proteomes" id="UP001500635">
    <property type="component" value="Unassembled WGS sequence"/>
</dbReference>
<reference evidence="3" key="1">
    <citation type="journal article" date="2019" name="Int. J. Syst. Evol. Microbiol.">
        <title>The Global Catalogue of Microorganisms (GCM) 10K type strain sequencing project: providing services to taxonomists for standard genome sequencing and annotation.</title>
        <authorList>
            <consortium name="The Broad Institute Genomics Platform"/>
            <consortium name="The Broad Institute Genome Sequencing Center for Infectious Disease"/>
            <person name="Wu L."/>
            <person name="Ma J."/>
        </authorList>
    </citation>
    <scope>NUCLEOTIDE SEQUENCE [LARGE SCALE GENOMIC DNA]</scope>
    <source>
        <strain evidence="3">JCM 17688</strain>
    </source>
</reference>
<feature type="domain" description="LtfC/p132/Gp6 beta-sandwich" evidence="1">
    <location>
        <begin position="10"/>
        <end position="98"/>
    </location>
</feature>
<sequence length="122" mass="13142">MSSLGLNPLYRQLTLGDGDWIFTLSPNDCRSTVPTWVGTTWPAGTTATVTIDPEGADLAWDATLADGVLSWHVPVGTVSTVGDDLTYVLQVVLPDPSDGPSWTCAVFYGLTWQKLHIELYGS</sequence>
<gene>
    <name evidence="2" type="ORF">GCM10023147_37220</name>
</gene>
<dbReference type="EMBL" id="BAABFR010000072">
    <property type="protein sequence ID" value="GAA4399613.1"/>
    <property type="molecule type" value="Genomic_DNA"/>
</dbReference>
<name>A0ABP8K2E1_9ACTN</name>
<evidence type="ECO:0000259" key="1">
    <source>
        <dbReference type="Pfam" id="PF23926"/>
    </source>
</evidence>
<evidence type="ECO:0000313" key="3">
    <source>
        <dbReference type="Proteomes" id="UP001500635"/>
    </source>
</evidence>
<accession>A0ABP8K2E1</accession>
<keyword evidence="3" id="KW-1185">Reference proteome</keyword>
<proteinExistence type="predicted"/>
<protein>
    <recommendedName>
        <fullName evidence="1">LtfC/p132/Gp6 beta-sandwich domain-containing protein</fullName>
    </recommendedName>
</protein>